<evidence type="ECO:0000313" key="3">
    <source>
        <dbReference type="Proteomes" id="UP000559010"/>
    </source>
</evidence>
<reference evidence="2 3" key="1">
    <citation type="submission" date="2020-04" db="EMBL/GenBank/DDBJ databases">
        <title>Flammeovirgaceae bacterium KN852 isolated from deep sea.</title>
        <authorList>
            <person name="Zhang D.-C."/>
        </authorList>
    </citation>
    <scope>NUCLEOTIDE SEQUENCE [LARGE SCALE GENOMIC DNA]</scope>
    <source>
        <strain evidence="2 3">KN852</strain>
    </source>
</reference>
<keyword evidence="3" id="KW-1185">Reference proteome</keyword>
<accession>A0A848J8R3</accession>
<dbReference type="RefSeq" id="WP_169685244.1">
    <property type="nucleotide sequence ID" value="NZ_JABBNU010000018.1"/>
</dbReference>
<feature type="transmembrane region" description="Helical" evidence="1">
    <location>
        <begin position="6"/>
        <end position="22"/>
    </location>
</feature>
<evidence type="ECO:0000256" key="1">
    <source>
        <dbReference type="SAM" id="Phobius"/>
    </source>
</evidence>
<protein>
    <submittedName>
        <fullName evidence="2">Uncharacterized protein</fullName>
    </submittedName>
</protein>
<feature type="transmembrane region" description="Helical" evidence="1">
    <location>
        <begin position="195"/>
        <end position="214"/>
    </location>
</feature>
<feature type="transmembrane region" description="Helical" evidence="1">
    <location>
        <begin position="65"/>
        <end position="84"/>
    </location>
</feature>
<name>A0A848J8R3_9BACT</name>
<feature type="transmembrane region" description="Helical" evidence="1">
    <location>
        <begin position="157"/>
        <end position="180"/>
    </location>
</feature>
<dbReference type="EMBL" id="JABBNU010000018">
    <property type="protein sequence ID" value="NMM50880.1"/>
    <property type="molecule type" value="Genomic_DNA"/>
</dbReference>
<keyword evidence="1" id="KW-1133">Transmembrane helix</keyword>
<dbReference type="Proteomes" id="UP000559010">
    <property type="component" value="Unassembled WGS sequence"/>
</dbReference>
<proteinExistence type="predicted"/>
<comment type="caution">
    <text evidence="2">The sequence shown here is derived from an EMBL/GenBank/DDBJ whole genome shotgun (WGS) entry which is preliminary data.</text>
</comment>
<gene>
    <name evidence="2" type="ORF">HH304_20895</name>
</gene>
<feature type="transmembrane region" description="Helical" evidence="1">
    <location>
        <begin position="96"/>
        <end position="118"/>
    </location>
</feature>
<keyword evidence="1" id="KW-0812">Transmembrane</keyword>
<feature type="transmembrane region" description="Helical" evidence="1">
    <location>
        <begin position="34"/>
        <end position="53"/>
    </location>
</feature>
<keyword evidence="1" id="KW-0472">Membrane</keyword>
<dbReference type="AlphaFoldDB" id="A0A848J8R3"/>
<sequence length="223" mass="24971">MIKIGFLLLSILMIVSPIVFFLKSPEKNKLTRNYLLIITIWMIYILGLSFSGVLKSFDLPPRVPLLIIIPSIILSVWLTGQSIFKRNLSVFSQTFPVFIQAFRVGVEMLIFGAILYGFFPAGVSFDGTNYDIIVGISALFTGFLMVKNFIGKKGVLAWNIISLVILTGTGLTFVATYYLTDNFPEEVNRANLTEFPFVLLPGILLPFAIFYHVVSIRQSLLKG</sequence>
<evidence type="ECO:0000313" key="2">
    <source>
        <dbReference type="EMBL" id="NMM50880.1"/>
    </source>
</evidence>
<organism evidence="2 3">
    <name type="scientific">Marinigracilibium pacificum</name>
    <dbReference type="NCBI Taxonomy" id="2729599"/>
    <lineage>
        <taxon>Bacteria</taxon>
        <taxon>Pseudomonadati</taxon>
        <taxon>Bacteroidota</taxon>
        <taxon>Cytophagia</taxon>
        <taxon>Cytophagales</taxon>
        <taxon>Flammeovirgaceae</taxon>
        <taxon>Marinigracilibium</taxon>
    </lineage>
</organism>
<feature type="transmembrane region" description="Helical" evidence="1">
    <location>
        <begin position="130"/>
        <end position="150"/>
    </location>
</feature>